<keyword evidence="3 8" id="KW-0812">Transmembrane</keyword>
<dbReference type="Proteomes" id="UP000027466">
    <property type="component" value="Unassembled WGS sequence"/>
</dbReference>
<dbReference type="EMBL" id="JFHC01000013">
    <property type="protein sequence ID" value="KDR42811.1"/>
    <property type="molecule type" value="Genomic_DNA"/>
</dbReference>
<dbReference type="PANTHER" id="PTHR11537:SF254">
    <property type="entry name" value="POTASSIUM VOLTAGE-GATED CHANNEL PROTEIN SHAB"/>
    <property type="match status" value="1"/>
</dbReference>
<feature type="transmembrane region" description="Helical" evidence="8">
    <location>
        <begin position="24"/>
        <end position="49"/>
    </location>
</feature>
<proteinExistence type="predicted"/>
<dbReference type="PRINTS" id="PR00169">
    <property type="entry name" value="KCHANNEL"/>
</dbReference>
<dbReference type="InterPro" id="IPR013099">
    <property type="entry name" value="K_chnl_dom"/>
</dbReference>
<evidence type="ECO:0000256" key="2">
    <source>
        <dbReference type="ARBA" id="ARBA00022448"/>
    </source>
</evidence>
<evidence type="ECO:0000256" key="3">
    <source>
        <dbReference type="ARBA" id="ARBA00022692"/>
    </source>
</evidence>
<evidence type="ECO:0000313" key="11">
    <source>
        <dbReference type="Proteomes" id="UP000027466"/>
    </source>
</evidence>
<evidence type="ECO:0000313" key="10">
    <source>
        <dbReference type="EMBL" id="KDR42811.1"/>
    </source>
</evidence>
<keyword evidence="6 8" id="KW-0472">Membrane</keyword>
<comment type="caution">
    <text evidence="10">The sequence shown here is derived from an EMBL/GenBank/DDBJ whole genome shotgun (WGS) entry which is preliminary data.</text>
</comment>
<dbReference type="RefSeq" id="WP_035938479.1">
    <property type="nucleotide sequence ID" value="NZ_CADFFX010000017.1"/>
</dbReference>
<dbReference type="Gene3D" id="1.10.287.70">
    <property type="match status" value="1"/>
</dbReference>
<reference evidence="10 11" key="1">
    <citation type="submission" date="2014-03" db="EMBL/GenBank/DDBJ databases">
        <title>Draft Genome Sequences of Four Burkholderia Strains.</title>
        <authorList>
            <person name="Liu X.Y."/>
            <person name="Li C.X."/>
            <person name="Xu J.H."/>
        </authorList>
    </citation>
    <scope>NUCLEOTIDE SEQUENCE [LARGE SCALE GENOMIC DNA]</scope>
    <source>
        <strain evidence="10 11">DSM 50014</strain>
    </source>
</reference>
<keyword evidence="4 8" id="KW-1133">Transmembrane helix</keyword>
<feature type="domain" description="Potassium channel" evidence="9">
    <location>
        <begin position="37"/>
        <end position="115"/>
    </location>
</feature>
<keyword evidence="2" id="KW-0813">Transport</keyword>
<dbReference type="GO" id="GO:0008076">
    <property type="term" value="C:voltage-gated potassium channel complex"/>
    <property type="evidence" value="ECO:0007669"/>
    <property type="project" value="InterPro"/>
</dbReference>
<organism evidence="10 11">
    <name type="scientific">Caballeronia glathei</name>
    <dbReference type="NCBI Taxonomy" id="60547"/>
    <lineage>
        <taxon>Bacteria</taxon>
        <taxon>Pseudomonadati</taxon>
        <taxon>Pseudomonadota</taxon>
        <taxon>Betaproteobacteria</taxon>
        <taxon>Burkholderiales</taxon>
        <taxon>Burkholderiaceae</taxon>
        <taxon>Caballeronia</taxon>
    </lineage>
</organism>
<dbReference type="STRING" id="60547.GCA_000751215_05839"/>
<accession>A0A069PZB4</accession>
<evidence type="ECO:0000259" key="9">
    <source>
        <dbReference type="Pfam" id="PF07885"/>
    </source>
</evidence>
<dbReference type="GO" id="GO:0005249">
    <property type="term" value="F:voltage-gated potassium channel activity"/>
    <property type="evidence" value="ECO:0007669"/>
    <property type="project" value="InterPro"/>
</dbReference>
<dbReference type="Pfam" id="PF07885">
    <property type="entry name" value="Ion_trans_2"/>
    <property type="match status" value="1"/>
</dbReference>
<evidence type="ECO:0000256" key="1">
    <source>
        <dbReference type="ARBA" id="ARBA00004141"/>
    </source>
</evidence>
<evidence type="ECO:0000256" key="5">
    <source>
        <dbReference type="ARBA" id="ARBA00023065"/>
    </source>
</evidence>
<keyword evidence="7" id="KW-0407">Ion channel</keyword>
<dbReference type="AlphaFoldDB" id="A0A069PZB4"/>
<feature type="transmembrane region" description="Helical" evidence="8">
    <location>
        <begin position="93"/>
        <end position="112"/>
    </location>
</feature>
<dbReference type="SUPFAM" id="SSF81324">
    <property type="entry name" value="Voltage-gated potassium channels"/>
    <property type="match status" value="1"/>
</dbReference>
<evidence type="ECO:0000256" key="7">
    <source>
        <dbReference type="ARBA" id="ARBA00023303"/>
    </source>
</evidence>
<evidence type="ECO:0000256" key="4">
    <source>
        <dbReference type="ARBA" id="ARBA00022989"/>
    </source>
</evidence>
<dbReference type="PANTHER" id="PTHR11537">
    <property type="entry name" value="VOLTAGE-GATED POTASSIUM CHANNEL"/>
    <property type="match status" value="1"/>
</dbReference>
<evidence type="ECO:0000256" key="8">
    <source>
        <dbReference type="SAM" id="Phobius"/>
    </source>
</evidence>
<keyword evidence="5" id="KW-0406">Ion transport</keyword>
<name>A0A069PZB4_9BURK</name>
<protein>
    <submittedName>
        <fullName evidence="10">Ion transporter</fullName>
    </submittedName>
</protein>
<gene>
    <name evidence="10" type="ORF">BG61_06625</name>
</gene>
<dbReference type="GO" id="GO:0001508">
    <property type="term" value="P:action potential"/>
    <property type="evidence" value="ECO:0007669"/>
    <property type="project" value="TreeGrafter"/>
</dbReference>
<comment type="subcellular location">
    <subcellularLocation>
        <location evidence="1">Membrane</location>
        <topology evidence="1">Multi-pass membrane protein</topology>
    </subcellularLocation>
</comment>
<sequence length="130" mass="13993">MDNVKKAPDSTLHARHVFEEFARIIWYLRSILAALLAIFVLLSAVMYYAGGPIEAANGAPPSFGQTLYFCTVTALTIGYGDVVPTTTLGRIDAILLGVVGVLMTGVVTAAAVRSLEQASHRDDLREQGQR</sequence>
<evidence type="ECO:0000256" key="6">
    <source>
        <dbReference type="ARBA" id="ARBA00023136"/>
    </source>
</evidence>
<keyword evidence="11" id="KW-1185">Reference proteome</keyword>
<dbReference type="InterPro" id="IPR028325">
    <property type="entry name" value="VG_K_chnl"/>
</dbReference>